<comment type="caution">
    <text evidence="2">The sequence shown here is derived from an EMBL/GenBank/DDBJ whole genome shotgun (WGS) entry which is preliminary data.</text>
</comment>
<reference evidence="2 3" key="1">
    <citation type="submission" date="2020-03" db="EMBL/GenBank/DDBJ databases">
        <title>Whole genome shotgun sequence of Phytohabitans houttuyneae NBRC 108639.</title>
        <authorList>
            <person name="Komaki H."/>
            <person name="Tamura T."/>
        </authorList>
    </citation>
    <scope>NUCLEOTIDE SEQUENCE [LARGE SCALE GENOMIC DNA]</scope>
    <source>
        <strain evidence="2 3">NBRC 108639</strain>
    </source>
</reference>
<organism evidence="2 3">
    <name type="scientific">Phytohabitans houttuyneae</name>
    <dbReference type="NCBI Taxonomy" id="1076126"/>
    <lineage>
        <taxon>Bacteria</taxon>
        <taxon>Bacillati</taxon>
        <taxon>Actinomycetota</taxon>
        <taxon>Actinomycetes</taxon>
        <taxon>Micromonosporales</taxon>
        <taxon>Micromonosporaceae</taxon>
    </lineage>
</organism>
<evidence type="ECO:0000256" key="1">
    <source>
        <dbReference type="SAM" id="MobiDB-lite"/>
    </source>
</evidence>
<protein>
    <submittedName>
        <fullName evidence="2">Uncharacterized protein</fullName>
    </submittedName>
</protein>
<evidence type="ECO:0000313" key="3">
    <source>
        <dbReference type="Proteomes" id="UP000482800"/>
    </source>
</evidence>
<sequence>MPTNEQNTTGSSRVGPSGQSTPDRLPADNDVATRPSAIYVVLTTQRAGSGLVFGGVSAVAEAELIRQTSGAGARGALVAAYVRMADALVPVEVEADELPRADGGAYRVRTWLDRQLLGEHDVRVPKPETSAG</sequence>
<dbReference type="AlphaFoldDB" id="A0A6V8KVD1"/>
<accession>A0A6V8KVD1</accession>
<keyword evidence="3" id="KW-1185">Reference proteome</keyword>
<evidence type="ECO:0000313" key="2">
    <source>
        <dbReference type="EMBL" id="GFJ85786.1"/>
    </source>
</evidence>
<dbReference type="Proteomes" id="UP000482800">
    <property type="component" value="Unassembled WGS sequence"/>
</dbReference>
<dbReference type="EMBL" id="BLPF01000004">
    <property type="protein sequence ID" value="GFJ85786.1"/>
    <property type="molecule type" value="Genomic_DNA"/>
</dbReference>
<feature type="region of interest" description="Disordered" evidence="1">
    <location>
        <begin position="1"/>
        <end position="30"/>
    </location>
</feature>
<name>A0A6V8KVD1_9ACTN</name>
<proteinExistence type="predicted"/>
<reference evidence="2 3" key="2">
    <citation type="submission" date="2020-03" db="EMBL/GenBank/DDBJ databases">
        <authorList>
            <person name="Ichikawa N."/>
            <person name="Kimura A."/>
            <person name="Kitahashi Y."/>
            <person name="Uohara A."/>
        </authorList>
    </citation>
    <scope>NUCLEOTIDE SEQUENCE [LARGE SCALE GENOMIC DNA]</scope>
    <source>
        <strain evidence="2 3">NBRC 108639</strain>
    </source>
</reference>
<gene>
    <name evidence="2" type="ORF">Phou_099660</name>
</gene>
<feature type="compositionally biased region" description="Polar residues" evidence="1">
    <location>
        <begin position="1"/>
        <end position="22"/>
    </location>
</feature>